<evidence type="ECO:0000313" key="4">
    <source>
        <dbReference type="Proteomes" id="UP000043764"/>
    </source>
</evidence>
<dbReference type="PANTHER" id="PTHR13847:SF289">
    <property type="entry name" value="GLYCINE OXIDASE"/>
    <property type="match status" value="1"/>
</dbReference>
<dbReference type="Pfam" id="PF01266">
    <property type="entry name" value="DAO"/>
    <property type="match status" value="1"/>
</dbReference>
<dbReference type="EMBL" id="CVRL01000023">
    <property type="protein sequence ID" value="CRL10971.1"/>
    <property type="molecule type" value="Genomic_DNA"/>
</dbReference>
<dbReference type="STRING" id="481446.NIT7645_02237"/>
<dbReference type="InterPro" id="IPR036188">
    <property type="entry name" value="FAD/NAD-bd_sf"/>
</dbReference>
<dbReference type="EC" id="1.4.3.19" evidence="3"/>
<evidence type="ECO:0000313" key="3">
    <source>
        <dbReference type="EMBL" id="CRL10971.1"/>
    </source>
</evidence>
<evidence type="ECO:0000259" key="2">
    <source>
        <dbReference type="Pfam" id="PF01266"/>
    </source>
</evidence>
<reference evidence="4" key="1">
    <citation type="submission" date="2015-05" db="EMBL/GenBank/DDBJ databases">
        <authorList>
            <person name="Rodrigo-Torres Lidia"/>
            <person name="Arahal R.David."/>
        </authorList>
    </citation>
    <scope>NUCLEOTIDE SEQUENCE [LARGE SCALE GENOMIC DNA]</scope>
    <source>
        <strain evidence="4">CECT 7321</strain>
    </source>
</reference>
<dbReference type="Gene3D" id="3.30.9.10">
    <property type="entry name" value="D-Amino Acid Oxidase, subunit A, domain 2"/>
    <property type="match status" value="1"/>
</dbReference>
<dbReference type="Proteomes" id="UP000043764">
    <property type="component" value="Unassembled WGS sequence"/>
</dbReference>
<dbReference type="InterPro" id="IPR006076">
    <property type="entry name" value="FAD-dep_OxRdtase"/>
</dbReference>
<name>A0A0H5D1E3_9RHOB</name>
<proteinExistence type="predicted"/>
<keyword evidence="1 3" id="KW-0560">Oxidoreductase</keyword>
<feature type="domain" description="FAD dependent oxidoreductase" evidence="2">
    <location>
        <begin position="5"/>
        <end position="337"/>
    </location>
</feature>
<dbReference type="PANTHER" id="PTHR13847">
    <property type="entry name" value="SARCOSINE DEHYDROGENASE-RELATED"/>
    <property type="match status" value="1"/>
</dbReference>
<gene>
    <name evidence="3" type="primary">thiO_1</name>
    <name evidence="3" type="ORF">NIT7321_01820</name>
</gene>
<sequence length="355" mass="37458">MAMADITVRGAGIFGLSIAWSCARRGASVQVIDPFGAGAGSSGGLVGALAPHVPENWNPKKQYQLESLLMAEGFWADVQETGGVSSGYGRTGRIQPINDQRTLDLARAREATAQTYWKGEAEWRVCPVSDMGPWVPPSATGYVVHDTLSARMHPRRACAALVAALAVMGVEVQAEAPDQGLVVHAKGYAGLLELNETLAGPGGLAEGKTLGNGVKGQAALLRFAENPEVPQLYADGLHIIPHADGTLAIGSTSERDFDAPDTTDSQLDEVIERACAAVPVLHGAEVMERWAGVRPRARSRAPMLGAWPGRDGHFIANGGFKIGFGMAPKVGATMADLLLDGQDDIPEGFRVEDNF</sequence>
<dbReference type="RefSeq" id="WP_050673286.1">
    <property type="nucleotide sequence ID" value="NZ_CVRL01000023.1"/>
</dbReference>
<keyword evidence="4" id="KW-1185">Reference proteome</keyword>
<evidence type="ECO:0000256" key="1">
    <source>
        <dbReference type="ARBA" id="ARBA00023002"/>
    </source>
</evidence>
<dbReference type="Gene3D" id="3.50.50.60">
    <property type="entry name" value="FAD/NAD(P)-binding domain"/>
    <property type="match status" value="1"/>
</dbReference>
<dbReference type="GO" id="GO:0043799">
    <property type="term" value="F:glycine oxidase activity"/>
    <property type="evidence" value="ECO:0007669"/>
    <property type="project" value="UniProtKB-EC"/>
</dbReference>
<protein>
    <submittedName>
        <fullName evidence="3">Glycine oxidase</fullName>
        <ecNumber evidence="3">1.4.3.19</ecNumber>
    </submittedName>
</protein>
<dbReference type="GO" id="GO:0005737">
    <property type="term" value="C:cytoplasm"/>
    <property type="evidence" value="ECO:0007669"/>
    <property type="project" value="TreeGrafter"/>
</dbReference>
<organism evidence="3 4">
    <name type="scientific">Phaeobacter italicus</name>
    <dbReference type="NCBI Taxonomy" id="481446"/>
    <lineage>
        <taxon>Bacteria</taxon>
        <taxon>Pseudomonadati</taxon>
        <taxon>Pseudomonadota</taxon>
        <taxon>Alphaproteobacteria</taxon>
        <taxon>Rhodobacterales</taxon>
        <taxon>Roseobacteraceae</taxon>
        <taxon>Phaeobacter</taxon>
    </lineage>
</organism>
<dbReference type="AlphaFoldDB" id="A0A0H5D1E3"/>
<dbReference type="SUPFAM" id="SSF51971">
    <property type="entry name" value="Nucleotide-binding domain"/>
    <property type="match status" value="1"/>
</dbReference>
<accession>A0A0H5D1E3</accession>